<protein>
    <submittedName>
        <fullName evidence="5">1-acyl-sn-glycerol-3-phosphate acyltransferase</fullName>
    </submittedName>
</protein>
<gene>
    <name evidence="5" type="ORF">FRY74_05270</name>
</gene>
<comment type="caution">
    <text evidence="5">The sequence shown here is derived from an EMBL/GenBank/DDBJ whole genome shotgun (WGS) entry which is preliminary data.</text>
</comment>
<feature type="domain" description="Phospholipid/glycerol acyltransferase" evidence="4">
    <location>
        <begin position="85"/>
        <end position="202"/>
    </location>
</feature>
<reference evidence="5 6" key="1">
    <citation type="submission" date="2019-08" db="EMBL/GenBank/DDBJ databases">
        <title>Genome of Vicingus serpentipes NCIMB 15042.</title>
        <authorList>
            <person name="Bowman J.P."/>
        </authorList>
    </citation>
    <scope>NUCLEOTIDE SEQUENCE [LARGE SCALE GENOMIC DNA]</scope>
    <source>
        <strain evidence="5 6">NCIMB 15042</strain>
    </source>
</reference>
<dbReference type="CDD" id="cd07989">
    <property type="entry name" value="LPLAT_AGPAT-like"/>
    <property type="match status" value="1"/>
</dbReference>
<evidence type="ECO:0000256" key="1">
    <source>
        <dbReference type="ARBA" id="ARBA00005189"/>
    </source>
</evidence>
<dbReference type="SMART" id="SM00563">
    <property type="entry name" value="PlsC"/>
    <property type="match status" value="1"/>
</dbReference>
<evidence type="ECO:0000313" key="6">
    <source>
        <dbReference type="Proteomes" id="UP000321721"/>
    </source>
</evidence>
<dbReference type="AlphaFoldDB" id="A0A5C6RX97"/>
<sequence>MNESYHTPENHQQAFLDKLSLGSSVYFCARFVAKLFQNRKLALANQLDTKAWASKSMEMLKLVEDCGGKFHIEGLENILKSKEPVIFVGNHMSTLETMILPGLIASKREVTFVVKQSLMTHPIFGPVMCARKPIAVDRKNPAIDFKKVMKDGVENLKKNISIVIFPQSHREIDFNPIHFNKMGIKLAKLAKVSIVPVAIKTDFWKNGKIIKDVGGLNRKLPIHIKFGEPISINSPGNEEHQKVIDFISLNLNNWRKIENGI</sequence>
<accession>A0A5C6RX97</accession>
<evidence type="ECO:0000256" key="3">
    <source>
        <dbReference type="ARBA" id="ARBA00023315"/>
    </source>
</evidence>
<dbReference type="GO" id="GO:0003841">
    <property type="term" value="F:1-acylglycerol-3-phosphate O-acyltransferase activity"/>
    <property type="evidence" value="ECO:0007669"/>
    <property type="project" value="TreeGrafter"/>
</dbReference>
<dbReference type="EMBL" id="VOOS01000002">
    <property type="protein sequence ID" value="TXB65982.1"/>
    <property type="molecule type" value="Genomic_DNA"/>
</dbReference>
<dbReference type="PANTHER" id="PTHR10434:SF40">
    <property type="entry name" value="1-ACYL-SN-GLYCEROL-3-PHOSPHATE ACYLTRANSFERASE"/>
    <property type="match status" value="1"/>
</dbReference>
<comment type="pathway">
    <text evidence="1">Lipid metabolism.</text>
</comment>
<dbReference type="Pfam" id="PF01553">
    <property type="entry name" value="Acyltransferase"/>
    <property type="match status" value="1"/>
</dbReference>
<dbReference type="SUPFAM" id="SSF69593">
    <property type="entry name" value="Glycerol-3-phosphate (1)-acyltransferase"/>
    <property type="match status" value="1"/>
</dbReference>
<dbReference type="OrthoDB" id="9803035at2"/>
<keyword evidence="2 5" id="KW-0808">Transferase</keyword>
<evidence type="ECO:0000259" key="4">
    <source>
        <dbReference type="SMART" id="SM00563"/>
    </source>
</evidence>
<name>A0A5C6RX97_9FLAO</name>
<evidence type="ECO:0000256" key="2">
    <source>
        <dbReference type="ARBA" id="ARBA00022679"/>
    </source>
</evidence>
<keyword evidence="3 5" id="KW-0012">Acyltransferase</keyword>
<proteinExistence type="predicted"/>
<dbReference type="Proteomes" id="UP000321721">
    <property type="component" value="Unassembled WGS sequence"/>
</dbReference>
<dbReference type="InterPro" id="IPR002123">
    <property type="entry name" value="Plipid/glycerol_acylTrfase"/>
</dbReference>
<organism evidence="5 6">
    <name type="scientific">Vicingus serpentipes</name>
    <dbReference type="NCBI Taxonomy" id="1926625"/>
    <lineage>
        <taxon>Bacteria</taxon>
        <taxon>Pseudomonadati</taxon>
        <taxon>Bacteroidota</taxon>
        <taxon>Flavobacteriia</taxon>
        <taxon>Flavobacteriales</taxon>
        <taxon>Vicingaceae</taxon>
        <taxon>Vicingus</taxon>
    </lineage>
</organism>
<dbReference type="PANTHER" id="PTHR10434">
    <property type="entry name" value="1-ACYL-SN-GLYCEROL-3-PHOSPHATE ACYLTRANSFERASE"/>
    <property type="match status" value="1"/>
</dbReference>
<dbReference type="GO" id="GO:0006654">
    <property type="term" value="P:phosphatidic acid biosynthetic process"/>
    <property type="evidence" value="ECO:0007669"/>
    <property type="project" value="TreeGrafter"/>
</dbReference>
<evidence type="ECO:0000313" key="5">
    <source>
        <dbReference type="EMBL" id="TXB65982.1"/>
    </source>
</evidence>
<keyword evidence="6" id="KW-1185">Reference proteome</keyword>
<dbReference type="RefSeq" id="WP_147099329.1">
    <property type="nucleotide sequence ID" value="NZ_VOOS01000002.1"/>
</dbReference>